<evidence type="ECO:0000256" key="1">
    <source>
        <dbReference type="ARBA" id="ARBA00004123"/>
    </source>
</evidence>
<comment type="subcellular location">
    <subcellularLocation>
        <location evidence="1">Nucleus</location>
    </subcellularLocation>
</comment>
<dbReference type="GO" id="GO:0000122">
    <property type="term" value="P:negative regulation of transcription by RNA polymerase II"/>
    <property type="evidence" value="ECO:0007669"/>
    <property type="project" value="TreeGrafter"/>
</dbReference>
<dbReference type="GO" id="GO:0008270">
    <property type="term" value="F:zinc ion binding"/>
    <property type="evidence" value="ECO:0007669"/>
    <property type="project" value="UniProtKB-KW"/>
</dbReference>
<evidence type="ECO:0000256" key="5">
    <source>
        <dbReference type="ARBA" id="ARBA00023015"/>
    </source>
</evidence>
<keyword evidence="8" id="KW-0539">Nucleus</keyword>
<dbReference type="SUPFAM" id="SSF57716">
    <property type="entry name" value="Glucocorticoid receptor-like (DNA-binding domain)"/>
    <property type="match status" value="2"/>
</dbReference>
<accession>A0AAD9JFQ6</accession>
<evidence type="ECO:0000256" key="2">
    <source>
        <dbReference type="ARBA" id="ARBA00022723"/>
    </source>
</evidence>
<reference evidence="12" key="1">
    <citation type="journal article" date="2023" name="Mol. Biol. Evol.">
        <title>Third-Generation Sequencing Reveals the Adaptive Role of the Epigenome in Three Deep-Sea Polychaetes.</title>
        <authorList>
            <person name="Perez M."/>
            <person name="Aroh O."/>
            <person name="Sun Y."/>
            <person name="Lan Y."/>
            <person name="Juniper S.K."/>
            <person name="Young C.R."/>
            <person name="Angers B."/>
            <person name="Qian P.Y."/>
        </authorList>
    </citation>
    <scope>NUCLEOTIDE SEQUENCE</scope>
    <source>
        <strain evidence="12">P08H-3</strain>
    </source>
</reference>
<dbReference type="InterPro" id="IPR039355">
    <property type="entry name" value="Transcription_factor_GATA"/>
</dbReference>
<dbReference type="GO" id="GO:0000978">
    <property type="term" value="F:RNA polymerase II cis-regulatory region sequence-specific DNA binding"/>
    <property type="evidence" value="ECO:0007669"/>
    <property type="project" value="TreeGrafter"/>
</dbReference>
<keyword evidence="4" id="KW-0862">Zinc</keyword>
<dbReference type="InterPro" id="IPR013088">
    <property type="entry name" value="Znf_NHR/GATA"/>
</dbReference>
<dbReference type="CDD" id="cd00202">
    <property type="entry name" value="ZnF_GATA"/>
    <property type="match status" value="2"/>
</dbReference>
<keyword evidence="6" id="KW-0238">DNA-binding</keyword>
<gene>
    <name evidence="12" type="ORF">LSH36_346g00013</name>
</gene>
<name>A0AAD9JFQ6_9ANNE</name>
<proteinExistence type="predicted"/>
<feature type="compositionally biased region" description="Polar residues" evidence="10">
    <location>
        <begin position="816"/>
        <end position="826"/>
    </location>
</feature>
<feature type="compositionally biased region" description="Low complexity" evidence="10">
    <location>
        <begin position="504"/>
        <end position="515"/>
    </location>
</feature>
<feature type="domain" description="GATA-type" evidence="11">
    <location>
        <begin position="721"/>
        <end position="774"/>
    </location>
</feature>
<comment type="caution">
    <text evidence="12">The sequence shown here is derived from an EMBL/GenBank/DDBJ whole genome shotgun (WGS) entry which is preliminary data.</text>
</comment>
<dbReference type="PROSITE" id="PS00344">
    <property type="entry name" value="GATA_ZN_FINGER_1"/>
    <property type="match status" value="2"/>
</dbReference>
<dbReference type="SMART" id="SM00401">
    <property type="entry name" value="ZnF_GATA"/>
    <property type="match status" value="2"/>
</dbReference>
<keyword evidence="13" id="KW-1185">Reference proteome</keyword>
<dbReference type="PRINTS" id="PR00619">
    <property type="entry name" value="GATAZNFINGER"/>
</dbReference>
<evidence type="ECO:0000259" key="11">
    <source>
        <dbReference type="PROSITE" id="PS50114"/>
    </source>
</evidence>
<evidence type="ECO:0000256" key="8">
    <source>
        <dbReference type="ARBA" id="ARBA00023242"/>
    </source>
</evidence>
<dbReference type="PANTHER" id="PTHR10071">
    <property type="entry name" value="TRANSCRIPTION FACTOR GATA FAMILY MEMBER"/>
    <property type="match status" value="1"/>
</dbReference>
<organism evidence="12 13">
    <name type="scientific">Paralvinella palmiformis</name>
    <dbReference type="NCBI Taxonomy" id="53620"/>
    <lineage>
        <taxon>Eukaryota</taxon>
        <taxon>Metazoa</taxon>
        <taxon>Spiralia</taxon>
        <taxon>Lophotrochozoa</taxon>
        <taxon>Annelida</taxon>
        <taxon>Polychaeta</taxon>
        <taxon>Sedentaria</taxon>
        <taxon>Canalipalpata</taxon>
        <taxon>Terebellida</taxon>
        <taxon>Terebelliformia</taxon>
        <taxon>Alvinellidae</taxon>
        <taxon>Paralvinella</taxon>
    </lineage>
</organism>
<dbReference type="GO" id="GO:0045944">
    <property type="term" value="P:positive regulation of transcription by RNA polymerase II"/>
    <property type="evidence" value="ECO:0007669"/>
    <property type="project" value="TreeGrafter"/>
</dbReference>
<sequence>METNQPERSPGQQEPSGRSVGARESTDWSSGAVGGADREPRGVDGRAVSEAEQAAANLLRAEEDGAGNPAGNDREQLAAGVAHSEPYRHYLSQAEPAQTKGCYGHSDISTLVYHNTDPEGPYGDHEHVVTIQSIDKNPSANVSYIVSSQYIQQVDPSTADKSQAGILMDILTGSKPQDGDSEQFKDAEVMTPNPEVNLCSSGGATDATPGGRVESDHRETGTPQQSNDNRGSPDDTGLAYKSMLGHMTGESGQGGPDMRNGPDVLYKDIMGRRCESQDRIPANKSYVIMANNWPSMTSASLLNSSDQSATSSLPDIAVTRVPLSDEKVNMTSCSGTDVLASSLSGSGVHGLLPSGEQMLDADIRDISPGLAPTPGHPAGPEQFYRHQNRDLHVIGSATELHQRELGSPYYVTVGSSPQQTDASLSGSNVNVDVNIDVNDGYPYSGYKTNQDQASLYVCSSSYGGANTMALANQDTPKSLLSALQAPSMFNNPSNSDRHLGVQDGSSGSSPSTSPPETRHGDGAIGMQQVQQQQQQQQQNLQQADFNTWQAYMDAGYASSAMTSSSALQTMTSRYTYTGSMEPLPSDQTMGYTQLESYRGATNGSGYGDYQNDVGQQVTCLDNHQGASTISSLLLSSPVAPPKGYHGMPVQMGDSDFYAEGRECVNCGAMQTPLWRRDGTGHYLCNACGLYHKVNGVNRPPRIQPKRMSGASTSPTVQQSGRRVGLQCANCMTTTTTLWRRNVDGEPVCNACGLYYKLHQVARPLSMKKEGIQTRKRKPKGMGKSKGKKGCKSDLQTSDDSKEDEKSKVQADRLINSALSGSSGQNMSTEAEYKPYAYQCTNSGTLQSLLANTGHGHYLQDTCQQAEGGVQSTSSSSAAMTSYIASQQNDVMMTSLGGAAAAYPSLGSVGIHDVKPASFALYSSHPSAMFGVPSPPKAVPVSVSDPVDIYINGAISTCSVASTNHESPVVKTEGTPMTSQDQS</sequence>
<evidence type="ECO:0000256" key="6">
    <source>
        <dbReference type="ARBA" id="ARBA00023125"/>
    </source>
</evidence>
<keyword evidence="5" id="KW-0805">Transcription regulation</keyword>
<feature type="region of interest" description="Disordered" evidence="10">
    <location>
        <begin position="486"/>
        <end position="541"/>
    </location>
</feature>
<protein>
    <recommendedName>
        <fullName evidence="11">GATA-type domain-containing protein</fullName>
    </recommendedName>
</protein>
<dbReference type="GO" id="GO:0045165">
    <property type="term" value="P:cell fate commitment"/>
    <property type="evidence" value="ECO:0007669"/>
    <property type="project" value="TreeGrafter"/>
</dbReference>
<feature type="compositionally biased region" description="Basic residues" evidence="10">
    <location>
        <begin position="773"/>
        <end position="789"/>
    </location>
</feature>
<evidence type="ECO:0000256" key="9">
    <source>
        <dbReference type="PROSITE-ProRule" id="PRU00094"/>
    </source>
</evidence>
<feature type="compositionally biased region" description="Basic and acidic residues" evidence="10">
    <location>
        <begin position="36"/>
        <end position="49"/>
    </location>
</feature>
<keyword evidence="7" id="KW-0804">Transcription</keyword>
<keyword evidence="3 9" id="KW-0863">Zinc-finger</keyword>
<dbReference type="GO" id="GO:0005634">
    <property type="term" value="C:nucleus"/>
    <property type="evidence" value="ECO:0007669"/>
    <property type="project" value="UniProtKB-SubCell"/>
</dbReference>
<feature type="compositionally biased region" description="Polar residues" evidence="10">
    <location>
        <begin position="1"/>
        <end position="16"/>
    </location>
</feature>
<dbReference type="EMBL" id="JAODUP010000346">
    <property type="protein sequence ID" value="KAK2151907.1"/>
    <property type="molecule type" value="Genomic_DNA"/>
</dbReference>
<dbReference type="Pfam" id="PF00320">
    <property type="entry name" value="GATA"/>
    <property type="match status" value="2"/>
</dbReference>
<dbReference type="InterPro" id="IPR000679">
    <property type="entry name" value="Znf_GATA"/>
</dbReference>
<feature type="region of interest" description="Disordered" evidence="10">
    <location>
        <begin position="766"/>
        <end position="826"/>
    </location>
</feature>
<dbReference type="PROSITE" id="PS50114">
    <property type="entry name" value="GATA_ZN_FINGER_2"/>
    <property type="match status" value="2"/>
</dbReference>
<feature type="compositionally biased region" description="Basic and acidic residues" evidence="10">
    <location>
        <begin position="798"/>
        <end position="810"/>
    </location>
</feature>
<evidence type="ECO:0000256" key="4">
    <source>
        <dbReference type="ARBA" id="ARBA00022833"/>
    </source>
</evidence>
<evidence type="ECO:0000256" key="7">
    <source>
        <dbReference type="ARBA" id="ARBA00023163"/>
    </source>
</evidence>
<dbReference type="PANTHER" id="PTHR10071:SF281">
    <property type="entry name" value="BOX A-BINDING FACTOR-RELATED"/>
    <property type="match status" value="1"/>
</dbReference>
<feature type="compositionally biased region" description="Low complexity" evidence="10">
    <location>
        <begin position="527"/>
        <end position="541"/>
    </location>
</feature>
<dbReference type="FunFam" id="3.30.50.10:FF:000032">
    <property type="entry name" value="Transcription factor GATA-3"/>
    <property type="match status" value="1"/>
</dbReference>
<dbReference type="AlphaFoldDB" id="A0AAD9JFQ6"/>
<dbReference type="GO" id="GO:0000981">
    <property type="term" value="F:DNA-binding transcription factor activity, RNA polymerase II-specific"/>
    <property type="evidence" value="ECO:0007669"/>
    <property type="project" value="TreeGrafter"/>
</dbReference>
<feature type="region of interest" description="Disordered" evidence="10">
    <location>
        <begin position="1"/>
        <end position="73"/>
    </location>
</feature>
<evidence type="ECO:0000313" key="13">
    <source>
        <dbReference type="Proteomes" id="UP001208570"/>
    </source>
</evidence>
<feature type="region of interest" description="Disordered" evidence="10">
    <location>
        <begin position="962"/>
        <end position="982"/>
    </location>
</feature>
<evidence type="ECO:0000313" key="12">
    <source>
        <dbReference type="EMBL" id="KAK2151907.1"/>
    </source>
</evidence>
<feature type="compositionally biased region" description="Polar residues" evidence="10">
    <location>
        <begin position="221"/>
        <end position="230"/>
    </location>
</feature>
<evidence type="ECO:0000256" key="10">
    <source>
        <dbReference type="SAM" id="MobiDB-lite"/>
    </source>
</evidence>
<dbReference type="Gene3D" id="3.30.50.10">
    <property type="entry name" value="Erythroid Transcription Factor GATA-1, subunit A"/>
    <property type="match status" value="2"/>
</dbReference>
<keyword evidence="2" id="KW-0479">Metal-binding</keyword>
<feature type="domain" description="GATA-type" evidence="11">
    <location>
        <begin position="657"/>
        <end position="699"/>
    </location>
</feature>
<evidence type="ECO:0000256" key="3">
    <source>
        <dbReference type="ARBA" id="ARBA00022771"/>
    </source>
</evidence>
<dbReference type="Proteomes" id="UP001208570">
    <property type="component" value="Unassembled WGS sequence"/>
</dbReference>
<feature type="region of interest" description="Disordered" evidence="10">
    <location>
        <begin position="193"/>
        <end position="240"/>
    </location>
</feature>